<dbReference type="SUPFAM" id="SSF47413">
    <property type="entry name" value="lambda repressor-like DNA-binding domains"/>
    <property type="match status" value="1"/>
</dbReference>
<dbReference type="Pfam" id="PF01381">
    <property type="entry name" value="HTH_3"/>
    <property type="match status" value="1"/>
</dbReference>
<comment type="caution">
    <text evidence="2">The sequence shown here is derived from an EMBL/GenBank/DDBJ whole genome shotgun (WGS) entry which is preliminary data.</text>
</comment>
<dbReference type="Proteomes" id="UP000632154">
    <property type="component" value="Unassembled WGS sequence"/>
</dbReference>
<dbReference type="Gene3D" id="1.10.260.40">
    <property type="entry name" value="lambda repressor-like DNA-binding domains"/>
    <property type="match status" value="1"/>
</dbReference>
<sequence length="106" mass="11631">MKAKSWKAVRQAAVDAGHFGEAEIGAIKEQLLAEVRAYKLAEVRAAAGLSQQELAEQLQVSQSRISRIEHGDLDRTELATLRKFARAIGGELELTLKLGDERFTLG</sequence>
<reference evidence="3" key="1">
    <citation type="journal article" date="2019" name="Int. J. Syst. Evol. Microbiol.">
        <title>The Global Catalogue of Microorganisms (GCM) 10K type strain sequencing project: providing services to taxonomists for standard genome sequencing and annotation.</title>
        <authorList>
            <consortium name="The Broad Institute Genomics Platform"/>
            <consortium name="The Broad Institute Genome Sequencing Center for Infectious Disease"/>
            <person name="Wu L."/>
            <person name="Ma J."/>
        </authorList>
    </citation>
    <scope>NUCLEOTIDE SEQUENCE [LARGE SCALE GENOMIC DNA]</scope>
    <source>
        <strain evidence="3">CGMCC 1.18439</strain>
    </source>
</reference>
<protein>
    <recommendedName>
        <fullName evidence="1">HTH cro/C1-type domain-containing protein</fullName>
    </recommendedName>
</protein>
<dbReference type="PROSITE" id="PS50943">
    <property type="entry name" value="HTH_CROC1"/>
    <property type="match status" value="1"/>
</dbReference>
<evidence type="ECO:0000313" key="3">
    <source>
        <dbReference type="Proteomes" id="UP000632154"/>
    </source>
</evidence>
<gene>
    <name evidence="2" type="ORF">GCM10017783_22310</name>
</gene>
<dbReference type="SMART" id="SM00530">
    <property type="entry name" value="HTH_XRE"/>
    <property type="match status" value="1"/>
</dbReference>
<evidence type="ECO:0000313" key="2">
    <source>
        <dbReference type="EMBL" id="GHG09318.1"/>
    </source>
</evidence>
<proteinExistence type="predicted"/>
<dbReference type="EMBL" id="BNAL01000035">
    <property type="protein sequence ID" value="GHG09318.1"/>
    <property type="molecule type" value="Genomic_DNA"/>
</dbReference>
<organism evidence="2 3">
    <name type="scientific">Deinococcus piscis</name>
    <dbReference type="NCBI Taxonomy" id="394230"/>
    <lineage>
        <taxon>Bacteria</taxon>
        <taxon>Thermotogati</taxon>
        <taxon>Deinococcota</taxon>
        <taxon>Deinococci</taxon>
        <taxon>Deinococcales</taxon>
        <taxon>Deinococcaceae</taxon>
        <taxon>Deinococcus</taxon>
    </lineage>
</organism>
<name>A0ABQ3KCE8_9DEIO</name>
<dbReference type="RefSeq" id="WP_229839091.1">
    <property type="nucleotide sequence ID" value="NZ_BNAL01000035.1"/>
</dbReference>
<evidence type="ECO:0000259" key="1">
    <source>
        <dbReference type="PROSITE" id="PS50943"/>
    </source>
</evidence>
<feature type="domain" description="HTH cro/C1-type" evidence="1">
    <location>
        <begin position="40"/>
        <end position="96"/>
    </location>
</feature>
<dbReference type="CDD" id="cd00093">
    <property type="entry name" value="HTH_XRE"/>
    <property type="match status" value="1"/>
</dbReference>
<dbReference type="InterPro" id="IPR010982">
    <property type="entry name" value="Lambda_DNA-bd_dom_sf"/>
</dbReference>
<keyword evidence="3" id="KW-1185">Reference proteome</keyword>
<accession>A0ABQ3KCE8</accession>
<dbReference type="InterPro" id="IPR001387">
    <property type="entry name" value="Cro/C1-type_HTH"/>
</dbReference>